<keyword evidence="3" id="KW-1185">Reference proteome</keyword>
<evidence type="ECO:0000313" key="3">
    <source>
        <dbReference type="Proteomes" id="UP000318864"/>
    </source>
</evidence>
<dbReference type="InterPro" id="IPR004675">
    <property type="entry name" value="AhpD_core"/>
</dbReference>
<dbReference type="SUPFAM" id="SSF69118">
    <property type="entry name" value="AhpD-like"/>
    <property type="match status" value="1"/>
</dbReference>
<organism evidence="2 3">
    <name type="scientific">Salinadaptatus halalkaliphilus</name>
    <dbReference type="NCBI Taxonomy" id="2419781"/>
    <lineage>
        <taxon>Archaea</taxon>
        <taxon>Methanobacteriati</taxon>
        <taxon>Methanobacteriota</taxon>
        <taxon>Stenosarchaea group</taxon>
        <taxon>Halobacteria</taxon>
        <taxon>Halobacteriales</taxon>
        <taxon>Natrialbaceae</taxon>
        <taxon>Salinadaptatus</taxon>
    </lineage>
</organism>
<reference evidence="2 3" key="1">
    <citation type="submission" date="2018-10" db="EMBL/GenBank/DDBJ databases">
        <title>Natronolimnobius sp. XQ-INN 246 isolated from Inner Mongolia Autonomous Region of China.</title>
        <authorList>
            <person name="Xue Q."/>
        </authorList>
    </citation>
    <scope>NUCLEOTIDE SEQUENCE [LARGE SCALE GENOMIC DNA]</scope>
    <source>
        <strain evidence="2 3">XQ-INN 246</strain>
    </source>
</reference>
<dbReference type="InterPro" id="IPR029032">
    <property type="entry name" value="AhpD-like"/>
</dbReference>
<feature type="domain" description="Carboxymuconolactone decarboxylase-like" evidence="1">
    <location>
        <begin position="33"/>
        <end position="105"/>
    </location>
</feature>
<dbReference type="RefSeq" id="WP_141466206.1">
    <property type="nucleotide sequence ID" value="NZ_RBZW01000066.1"/>
</dbReference>
<accession>A0A4S3TIJ7</accession>
<dbReference type="GO" id="GO:0051920">
    <property type="term" value="F:peroxiredoxin activity"/>
    <property type="evidence" value="ECO:0007669"/>
    <property type="project" value="InterPro"/>
</dbReference>
<evidence type="ECO:0000313" key="2">
    <source>
        <dbReference type="EMBL" id="THE63360.1"/>
    </source>
</evidence>
<dbReference type="Pfam" id="PF02627">
    <property type="entry name" value="CMD"/>
    <property type="match status" value="1"/>
</dbReference>
<name>A0A4S3TIJ7_9EURY</name>
<dbReference type="EMBL" id="RBZW01000066">
    <property type="protein sequence ID" value="THE63360.1"/>
    <property type="molecule type" value="Genomic_DNA"/>
</dbReference>
<evidence type="ECO:0000259" key="1">
    <source>
        <dbReference type="Pfam" id="PF02627"/>
    </source>
</evidence>
<dbReference type="Proteomes" id="UP000318864">
    <property type="component" value="Unassembled WGS sequence"/>
</dbReference>
<comment type="caution">
    <text evidence="2">The sequence shown here is derived from an EMBL/GenBank/DDBJ whole genome shotgun (WGS) entry which is preliminary data.</text>
</comment>
<gene>
    <name evidence="2" type="ORF">D8Y22_18875</name>
</gene>
<dbReference type="InterPro" id="IPR003779">
    <property type="entry name" value="CMD-like"/>
</dbReference>
<protein>
    <submittedName>
        <fullName evidence="2">Carboxymuconolactone decarboxylase family protein</fullName>
    </submittedName>
</protein>
<sequence length="134" mass="14615">MVSEDTRTELEEMLGQVPSWIEPIPDEAADHAWGMVRDLQFGETTLSQREKALVGLGAATAIQCPYCTHFHTAEAEMEGVSETGLSEAIGIASDVQYFSSVLHGAQVEYDEFVEETADIVEHVENQQAAAPSDD</sequence>
<proteinExistence type="predicted"/>
<dbReference type="AlphaFoldDB" id="A0A4S3TIJ7"/>
<dbReference type="Gene3D" id="1.20.1290.10">
    <property type="entry name" value="AhpD-like"/>
    <property type="match status" value="1"/>
</dbReference>
<dbReference type="NCBIfam" id="TIGR00778">
    <property type="entry name" value="ahpD_dom"/>
    <property type="match status" value="1"/>
</dbReference>
<dbReference type="OrthoDB" id="111898at2157"/>